<name>A0ABS0AUB0_9GAMM</name>
<accession>A0ABS0AUB0</accession>
<dbReference type="Proteomes" id="UP000662703">
    <property type="component" value="Unassembled WGS sequence"/>
</dbReference>
<gene>
    <name evidence="3" type="ORF">Y5W_03013</name>
</gene>
<dbReference type="InterPro" id="IPR009288">
    <property type="entry name" value="AIG2-like_dom"/>
</dbReference>
<dbReference type="PANTHER" id="PTHR12935:SF0">
    <property type="entry name" value="GAMMA-GLUTAMYLCYCLOTRANSFERASE"/>
    <property type="match status" value="1"/>
</dbReference>
<dbReference type="Pfam" id="PF06094">
    <property type="entry name" value="GGACT"/>
    <property type="match status" value="1"/>
</dbReference>
<dbReference type="InterPro" id="IPR036568">
    <property type="entry name" value="GGCT-like_sf"/>
</dbReference>
<dbReference type="Gene3D" id="3.10.490.10">
    <property type="entry name" value="Gamma-glutamyl cyclotransferase-like"/>
    <property type="match status" value="1"/>
</dbReference>
<keyword evidence="4" id="KW-1185">Reference proteome</keyword>
<keyword evidence="1" id="KW-0456">Lyase</keyword>
<dbReference type="CDD" id="cd06661">
    <property type="entry name" value="GGCT_like"/>
    <property type="match status" value="1"/>
</dbReference>
<comment type="caution">
    <text evidence="3">The sequence shown here is derived from an EMBL/GenBank/DDBJ whole genome shotgun (WGS) entry which is preliminary data.</text>
</comment>
<evidence type="ECO:0000259" key="2">
    <source>
        <dbReference type="Pfam" id="PF06094"/>
    </source>
</evidence>
<proteinExistence type="predicted"/>
<sequence length="158" mass="18127">MTIYYFAYGSNMNPARMASRGMRYRRSVAGFLEGWTLAFNKRANGRDGRAYANIVEDAGGGVEGVLYELVDAGEIARMDPFEGHPERYRRHAMTVRAGEGPIDTWVYIANEHWQSDTVLPERWYLNHLLSGRPWLSEEYYRWLLATECWPDATGPARG</sequence>
<evidence type="ECO:0000313" key="3">
    <source>
        <dbReference type="EMBL" id="MBF5057719.1"/>
    </source>
</evidence>
<feature type="domain" description="Gamma-glutamylcyclotransferase AIG2-like" evidence="2">
    <location>
        <begin position="5"/>
        <end position="117"/>
    </location>
</feature>
<dbReference type="InterPro" id="IPR017939">
    <property type="entry name" value="G-Glutamylcylcotransferase"/>
</dbReference>
<dbReference type="PANTHER" id="PTHR12935">
    <property type="entry name" value="GAMMA-GLUTAMYLCYCLOTRANSFERASE"/>
    <property type="match status" value="1"/>
</dbReference>
<protein>
    <recommendedName>
        <fullName evidence="2">Gamma-glutamylcyclotransferase AIG2-like domain-containing protein</fullName>
    </recommendedName>
</protein>
<dbReference type="InterPro" id="IPR013024">
    <property type="entry name" value="GGCT-like"/>
</dbReference>
<organism evidence="3 4">
    <name type="scientific">Alloalcanivorax profundimaris</name>
    <dbReference type="NCBI Taxonomy" id="2735259"/>
    <lineage>
        <taxon>Bacteria</taxon>
        <taxon>Pseudomonadati</taxon>
        <taxon>Pseudomonadota</taxon>
        <taxon>Gammaproteobacteria</taxon>
        <taxon>Oceanospirillales</taxon>
        <taxon>Alcanivoracaceae</taxon>
        <taxon>Alloalcanivorax</taxon>
    </lineage>
</organism>
<reference evidence="3 4" key="1">
    <citation type="submission" date="2012-09" db="EMBL/GenBank/DDBJ databases">
        <title>Genome Sequence of alkane-degrading Bacterium Alcanivorax sp. 521-1.</title>
        <authorList>
            <person name="Lai Q."/>
            <person name="Shao Z."/>
        </authorList>
    </citation>
    <scope>NUCLEOTIDE SEQUENCE [LARGE SCALE GENOMIC DNA]</scope>
    <source>
        <strain evidence="3 4">521-1</strain>
    </source>
</reference>
<evidence type="ECO:0000313" key="4">
    <source>
        <dbReference type="Proteomes" id="UP000662703"/>
    </source>
</evidence>
<dbReference type="EMBL" id="ARXX01000055">
    <property type="protein sequence ID" value="MBF5057719.1"/>
    <property type="molecule type" value="Genomic_DNA"/>
</dbReference>
<evidence type="ECO:0000256" key="1">
    <source>
        <dbReference type="ARBA" id="ARBA00023239"/>
    </source>
</evidence>
<dbReference type="RefSeq" id="WP_194865874.1">
    <property type="nucleotide sequence ID" value="NZ_ARXX01000055.1"/>
</dbReference>
<dbReference type="SUPFAM" id="SSF110857">
    <property type="entry name" value="Gamma-glutamyl cyclotransferase-like"/>
    <property type="match status" value="1"/>
</dbReference>